<name>A0A9P9YN79_9MUSC</name>
<gene>
    <name evidence="1" type="ORF">M5D96_007565</name>
</gene>
<evidence type="ECO:0000313" key="1">
    <source>
        <dbReference type="EMBL" id="KAI8040135.1"/>
    </source>
</evidence>
<reference evidence="1" key="1">
    <citation type="journal article" date="2023" name="Genome Biol. Evol.">
        <title>Long-read-based Genome Assembly of Drosophila gunungcola Reveals Fewer Chemosensory Genes in Flower-breeding Species.</title>
        <authorList>
            <person name="Negi A."/>
            <person name="Liao B.Y."/>
            <person name="Yeh S.D."/>
        </authorList>
    </citation>
    <scope>NUCLEOTIDE SEQUENCE</scope>
    <source>
        <strain evidence="1">Sukarami</strain>
    </source>
</reference>
<organism evidence="1 2">
    <name type="scientific">Drosophila gunungcola</name>
    <name type="common">fruit fly</name>
    <dbReference type="NCBI Taxonomy" id="103775"/>
    <lineage>
        <taxon>Eukaryota</taxon>
        <taxon>Metazoa</taxon>
        <taxon>Ecdysozoa</taxon>
        <taxon>Arthropoda</taxon>
        <taxon>Hexapoda</taxon>
        <taxon>Insecta</taxon>
        <taxon>Pterygota</taxon>
        <taxon>Neoptera</taxon>
        <taxon>Endopterygota</taxon>
        <taxon>Diptera</taxon>
        <taxon>Brachycera</taxon>
        <taxon>Muscomorpha</taxon>
        <taxon>Ephydroidea</taxon>
        <taxon>Drosophilidae</taxon>
        <taxon>Drosophila</taxon>
        <taxon>Sophophora</taxon>
    </lineage>
</organism>
<keyword evidence="2" id="KW-1185">Reference proteome</keyword>
<dbReference type="Proteomes" id="UP001059596">
    <property type="component" value="Unassembled WGS sequence"/>
</dbReference>
<dbReference type="AlphaFoldDB" id="A0A9P9YN79"/>
<dbReference type="EMBL" id="JAMKOV010000005">
    <property type="protein sequence ID" value="KAI8040135.1"/>
    <property type="molecule type" value="Genomic_DNA"/>
</dbReference>
<evidence type="ECO:0000313" key="2">
    <source>
        <dbReference type="Proteomes" id="UP001059596"/>
    </source>
</evidence>
<protein>
    <submittedName>
        <fullName evidence="1">Uncharacterized protein</fullName>
    </submittedName>
</protein>
<sequence length="156" mass="17914">MVLTGHGCAPCLMSNPLRKVSQRLMNIYPNYLSLRQITVLPNDGNKVLIPMSDPFEMKTLNRDEQKASFQPLPTRNATAEHQKKLLDPPLRVLPCCCVSTGRCSQMDGRTVKMALAVMDQKNVAEQRRKQEQVIDKRKKDIDDKLEQILRLLQDRR</sequence>
<proteinExistence type="predicted"/>
<accession>A0A9P9YN79</accession>
<comment type="caution">
    <text evidence="1">The sequence shown here is derived from an EMBL/GenBank/DDBJ whole genome shotgun (WGS) entry which is preliminary data.</text>
</comment>